<gene>
    <name evidence="1" type="ORF">IAA96_00640</name>
</gene>
<dbReference type="Proteomes" id="UP000823616">
    <property type="component" value="Unassembled WGS sequence"/>
</dbReference>
<proteinExistence type="predicted"/>
<dbReference type="EMBL" id="JADIMS010000011">
    <property type="protein sequence ID" value="MBO8449600.1"/>
    <property type="molecule type" value="Genomic_DNA"/>
</dbReference>
<comment type="caution">
    <text evidence="1">The sequence shown here is derived from an EMBL/GenBank/DDBJ whole genome shotgun (WGS) entry which is preliminary data.</text>
</comment>
<protein>
    <submittedName>
        <fullName evidence="1">Uncharacterized protein</fullName>
    </submittedName>
</protein>
<dbReference type="AlphaFoldDB" id="A0A9D9EN29"/>
<reference evidence="1" key="2">
    <citation type="journal article" date="2021" name="PeerJ">
        <title>Extensive microbial diversity within the chicken gut microbiome revealed by metagenomics and culture.</title>
        <authorList>
            <person name="Gilroy R."/>
            <person name="Ravi A."/>
            <person name="Getino M."/>
            <person name="Pursley I."/>
            <person name="Horton D.L."/>
            <person name="Alikhan N.F."/>
            <person name="Baker D."/>
            <person name="Gharbi K."/>
            <person name="Hall N."/>
            <person name="Watson M."/>
            <person name="Adriaenssens E.M."/>
            <person name="Foster-Nyarko E."/>
            <person name="Jarju S."/>
            <person name="Secka A."/>
            <person name="Antonio M."/>
            <person name="Oren A."/>
            <person name="Chaudhuri R.R."/>
            <person name="La Ragione R."/>
            <person name="Hildebrand F."/>
            <person name="Pallen M.J."/>
        </authorList>
    </citation>
    <scope>NUCLEOTIDE SEQUENCE</scope>
    <source>
        <strain evidence="1">B3-4054</strain>
    </source>
</reference>
<organism evidence="1 2">
    <name type="scientific">Candidatus Avitreponema avistercoris</name>
    <dbReference type="NCBI Taxonomy" id="2840705"/>
    <lineage>
        <taxon>Bacteria</taxon>
        <taxon>Pseudomonadati</taxon>
        <taxon>Spirochaetota</taxon>
        <taxon>Spirochaetia</taxon>
        <taxon>Spirochaetales</taxon>
        <taxon>Candidatus Avitreponema</taxon>
    </lineage>
</organism>
<accession>A0A9D9EN29</accession>
<sequence>MDFIIRRLFLHRPLSAPEQPGASSPDGTTALYRCTSGVKPKELEPPDSAHLQIAGPADRIPPGIYLFLQGTAGPAADAPDPVNKNPSLYLRAARELWLEALWQEAEFEGRDLFLRFLREGNVLVFQLLRPLKHGAD</sequence>
<name>A0A9D9EN29_9SPIR</name>
<evidence type="ECO:0000313" key="1">
    <source>
        <dbReference type="EMBL" id="MBO8449600.1"/>
    </source>
</evidence>
<reference evidence="1" key="1">
    <citation type="submission" date="2020-10" db="EMBL/GenBank/DDBJ databases">
        <authorList>
            <person name="Gilroy R."/>
        </authorList>
    </citation>
    <scope>NUCLEOTIDE SEQUENCE</scope>
    <source>
        <strain evidence="1">B3-4054</strain>
    </source>
</reference>
<evidence type="ECO:0000313" key="2">
    <source>
        <dbReference type="Proteomes" id="UP000823616"/>
    </source>
</evidence>